<gene>
    <name evidence="1" type="ORF">BJN34_19370</name>
</gene>
<dbReference type="EMBL" id="CP017757">
    <property type="protein sequence ID" value="AQV96036.1"/>
    <property type="molecule type" value="Genomic_DNA"/>
</dbReference>
<evidence type="ECO:0000313" key="2">
    <source>
        <dbReference type="Proteomes" id="UP000189627"/>
    </source>
</evidence>
<name>A0A1U9UTL4_CUPNE</name>
<dbReference type="Proteomes" id="UP000189627">
    <property type="component" value="Chromosome 1"/>
</dbReference>
<dbReference type="KEGG" id="cuh:BJN34_19370"/>
<protein>
    <submittedName>
        <fullName evidence="1">Uncharacterized protein</fullName>
    </submittedName>
</protein>
<dbReference type="AlphaFoldDB" id="A0A1U9UTL4"/>
<reference evidence="2" key="1">
    <citation type="submission" date="2017-02" db="EMBL/GenBank/DDBJ databases">
        <title>Complete genome sequence of Cupriavidus necator strain NH9, a 3-chlorobenzoate degrader.</title>
        <authorList>
            <person name="Moriuchi R."/>
            <person name="Dohra H."/>
            <person name="Ogawa N."/>
        </authorList>
    </citation>
    <scope>NUCLEOTIDE SEQUENCE [LARGE SCALE GENOMIC DNA]</scope>
    <source>
        <strain evidence="2">NH9</strain>
    </source>
</reference>
<evidence type="ECO:0000313" key="1">
    <source>
        <dbReference type="EMBL" id="AQV96036.1"/>
    </source>
</evidence>
<sequence>MSRHTIILIVTGTSLTCAMGYRLLSNRHSDSHLTEHSRLKTEDASPAGLKSVISDALPLSSQRTESGHFDHLPPEIQGILENASLNADEKLDKLWKAFETHAREPEIARYLVDTMQFIKPTNKGQMVERIEAGLHHGSYDDGVRRSLVNLLASQFEHDASITSTTEWQLPGNPLVLASLRKAANSGDHATAHQAVLQYSRLGEAQDSISLLNTARSNGTINTNEYVKEISFHLPLIVDPAQQQHLLGLMENSGLPGQDLAEILATTAQLPHALSSLAPDSLHTIRRILDTNPPTFASDLLDLDVLALAQYNRWAGASSTITHALSGEPVPDLLTALVMYPGADPRALIAVAASPMSESVMQALTERGLANDALRQLDRFQLASGNTAEASGIVADIRMRLENRSNSRIPLPTGP</sequence>
<proteinExistence type="predicted"/>
<accession>A0A1U9UTL4</accession>
<organism evidence="1 2">
    <name type="scientific">Cupriavidus necator</name>
    <name type="common">Alcaligenes eutrophus</name>
    <name type="synonym">Ralstonia eutropha</name>
    <dbReference type="NCBI Taxonomy" id="106590"/>
    <lineage>
        <taxon>Bacteria</taxon>
        <taxon>Pseudomonadati</taxon>
        <taxon>Pseudomonadota</taxon>
        <taxon>Betaproteobacteria</taxon>
        <taxon>Burkholderiales</taxon>
        <taxon>Burkholderiaceae</taxon>
        <taxon>Cupriavidus</taxon>
    </lineage>
</organism>